<reference evidence="2" key="1">
    <citation type="journal article" date="2014" name="Int. J. Syst. Evol. Microbiol.">
        <title>Complete genome of a new Firmicutes species belonging to the dominant human colonic microbiota ('Ruminococcus bicirculans') reveals two chromosomes and a selective capacity to utilize plant glucans.</title>
        <authorList>
            <consortium name="NISC Comparative Sequencing Program"/>
            <person name="Wegmann U."/>
            <person name="Louis P."/>
            <person name="Goesmann A."/>
            <person name="Henrissat B."/>
            <person name="Duncan S.H."/>
            <person name="Flint H.J."/>
        </authorList>
    </citation>
    <scope>NUCLEOTIDE SEQUENCE</scope>
    <source>
        <strain evidence="2">JCM 10664</strain>
    </source>
</reference>
<reference evidence="2" key="5">
    <citation type="submission" date="2023-12" db="EMBL/GenBank/DDBJ databases">
        <authorList>
            <person name="Sun Q."/>
            <person name="Inoue M."/>
        </authorList>
    </citation>
    <scope>NUCLEOTIDE SEQUENCE</scope>
    <source>
        <strain evidence="2">JCM 10664</strain>
    </source>
</reference>
<dbReference type="Proteomes" id="UP000597989">
    <property type="component" value="Unassembled WGS sequence"/>
</dbReference>
<protein>
    <recommendedName>
        <fullName evidence="6">Nucleic acid/nucleotide deaminase of polymorphic system toxin</fullName>
    </recommendedName>
</protein>
<gene>
    <name evidence="2" type="ORF">GCM10009545_07030</name>
    <name evidence="3" type="ORF">GCM10011581_20680</name>
</gene>
<dbReference type="Proteomes" id="UP001500220">
    <property type="component" value="Unassembled WGS sequence"/>
</dbReference>
<evidence type="ECO:0000256" key="1">
    <source>
        <dbReference type="SAM" id="MobiDB-lite"/>
    </source>
</evidence>
<dbReference type="EMBL" id="BMMT01000005">
    <property type="protein sequence ID" value="GGI83298.1"/>
    <property type="molecule type" value="Genomic_DNA"/>
</dbReference>
<evidence type="ECO:0000313" key="3">
    <source>
        <dbReference type="EMBL" id="GGI83298.1"/>
    </source>
</evidence>
<dbReference type="Pfam" id="PF14428">
    <property type="entry name" value="DddA-like"/>
    <property type="match status" value="1"/>
</dbReference>
<dbReference type="AlphaFoldDB" id="A0A917JRD4"/>
<evidence type="ECO:0008006" key="6">
    <source>
        <dbReference type="Google" id="ProtNLM"/>
    </source>
</evidence>
<reference evidence="3" key="4">
    <citation type="submission" date="2020-09" db="EMBL/GenBank/DDBJ databases">
        <authorList>
            <person name="Sun Q."/>
            <person name="Zhou Y."/>
        </authorList>
    </citation>
    <scope>NUCLEOTIDE SEQUENCE</scope>
    <source>
        <strain evidence="3">CGMCC 4.7206</strain>
    </source>
</reference>
<keyword evidence="5" id="KW-1185">Reference proteome</keyword>
<evidence type="ECO:0000313" key="5">
    <source>
        <dbReference type="Proteomes" id="UP001500220"/>
    </source>
</evidence>
<organism evidence="3 4">
    <name type="scientific">Saccharopolyspora thermophila</name>
    <dbReference type="NCBI Taxonomy" id="89367"/>
    <lineage>
        <taxon>Bacteria</taxon>
        <taxon>Bacillati</taxon>
        <taxon>Actinomycetota</taxon>
        <taxon>Actinomycetes</taxon>
        <taxon>Pseudonocardiales</taxon>
        <taxon>Pseudonocardiaceae</taxon>
        <taxon>Saccharopolyspora</taxon>
    </lineage>
</organism>
<reference evidence="5" key="3">
    <citation type="journal article" date="2019" name="Int. J. Syst. Evol. Microbiol.">
        <title>The Global Catalogue of Microorganisms (GCM) 10K type strain sequencing project: providing services to taxonomists for standard genome sequencing and annotation.</title>
        <authorList>
            <consortium name="The Broad Institute Genomics Platform"/>
            <consortium name="The Broad Institute Genome Sequencing Center for Infectious Disease"/>
            <person name="Wu L."/>
            <person name="Ma J."/>
        </authorList>
    </citation>
    <scope>NUCLEOTIDE SEQUENCE [LARGE SCALE GENOMIC DNA]</scope>
    <source>
        <strain evidence="5">JCM 10664</strain>
    </source>
</reference>
<proteinExistence type="predicted"/>
<sequence>MSRLEDLAARLSAILAALPTDQLTHARHTLHQAAERVATAGEDSQNELLQRAFQRLHDAAQHADQAAAKLRTAAEHLTAYLADTIGIAAPDTSSWRPPSYQPNMDAPAHPAPLHRRHLDALPKRPNRRSPTHAVLTTTDGTKLHEVNSGISGPGEGGPELRDRWRNFAVATQHAEGHAAALLRTSLRKQGITEATLYVNNRPCPGRFGCDATLPGQLPKGTRLTVYWPGGHRVYEGTGEGTEP</sequence>
<evidence type="ECO:0000313" key="4">
    <source>
        <dbReference type="Proteomes" id="UP000597989"/>
    </source>
</evidence>
<evidence type="ECO:0000313" key="2">
    <source>
        <dbReference type="EMBL" id="GAA0507560.1"/>
    </source>
</evidence>
<feature type="region of interest" description="Disordered" evidence="1">
    <location>
        <begin position="121"/>
        <end position="159"/>
    </location>
</feature>
<comment type="caution">
    <text evidence="3">The sequence shown here is derived from an EMBL/GenBank/DDBJ whole genome shotgun (WGS) entry which is preliminary data.</text>
</comment>
<dbReference type="EMBL" id="BAAAHC010000003">
    <property type="protein sequence ID" value="GAA0507560.1"/>
    <property type="molecule type" value="Genomic_DNA"/>
</dbReference>
<dbReference type="RefSeq" id="WP_188987076.1">
    <property type="nucleotide sequence ID" value="NZ_BAAAHC010000003.1"/>
</dbReference>
<dbReference type="InterPro" id="IPR032724">
    <property type="entry name" value="SCP1.201-like"/>
</dbReference>
<accession>A0A917JRD4</accession>
<reference evidence="3 4" key="2">
    <citation type="journal article" date="2014" name="Int. J. Syst. Evol. Microbiol.">
        <title>Complete genome sequence of Corynebacterium casei LMG S-19264T (=DSM 44701T), isolated from a smear-ripened cheese.</title>
        <authorList>
            <consortium name="US DOE Joint Genome Institute (JGI-PGF)"/>
            <person name="Walter F."/>
            <person name="Albersmeier A."/>
            <person name="Kalinowski J."/>
            <person name="Ruckert C."/>
        </authorList>
    </citation>
    <scope>NUCLEOTIDE SEQUENCE [LARGE SCALE GENOMIC DNA]</scope>
    <source>
        <strain evidence="3 4">CGMCC 4.7206</strain>
    </source>
</reference>
<name>A0A917JRD4_9PSEU</name>